<dbReference type="InterPro" id="IPR013083">
    <property type="entry name" value="Znf_RING/FYVE/PHD"/>
</dbReference>
<dbReference type="InterPro" id="IPR017907">
    <property type="entry name" value="Znf_RING_CS"/>
</dbReference>
<dbReference type="PROSITE" id="PS00518">
    <property type="entry name" value="ZF_RING_1"/>
    <property type="match status" value="1"/>
</dbReference>
<evidence type="ECO:0000256" key="4">
    <source>
        <dbReference type="ARBA" id="ARBA00022723"/>
    </source>
</evidence>
<dbReference type="PROSITE" id="PS50089">
    <property type="entry name" value="ZF_RING_2"/>
    <property type="match status" value="1"/>
</dbReference>
<keyword evidence="12" id="KW-1185">Reference proteome</keyword>
<dbReference type="Proteomes" id="UP000827721">
    <property type="component" value="Unassembled WGS sequence"/>
</dbReference>
<keyword evidence="8" id="KW-0804">Transcription</keyword>
<comment type="catalytic activity">
    <reaction evidence="1">
        <text>S-ubiquitinyl-[E2 ubiquitin-conjugating enzyme]-L-cysteine + [acceptor protein]-L-lysine = [E2 ubiquitin-conjugating enzyme]-L-cysteine + N(6)-ubiquitinyl-[acceptor protein]-L-lysine.</text>
        <dbReference type="EC" id="2.3.2.27"/>
    </reaction>
</comment>
<name>A0ABQ8IAV8_9ROSI</name>
<accession>A0ABQ8IAV8</accession>
<evidence type="ECO:0000256" key="7">
    <source>
        <dbReference type="ARBA" id="ARBA00023015"/>
    </source>
</evidence>
<evidence type="ECO:0000259" key="10">
    <source>
        <dbReference type="PROSITE" id="PS50089"/>
    </source>
</evidence>
<proteinExistence type="predicted"/>
<dbReference type="PANTHER" id="PTHR46077:SF1">
    <property type="entry name" value="TOP1 BINDING ARGININE_SERINE RICH PROTEIN, E3 UBIQUITIN LIGASE"/>
    <property type="match status" value="1"/>
</dbReference>
<dbReference type="EMBL" id="JAFEMO010000003">
    <property type="protein sequence ID" value="KAH7573609.1"/>
    <property type="molecule type" value="Genomic_DNA"/>
</dbReference>
<comment type="caution">
    <text evidence="11">The sequence shown here is derived from an EMBL/GenBank/DDBJ whole genome shotgun (WGS) entry which is preliminary data.</text>
</comment>
<sequence length="295" mass="34338">MDSSSLRNPSNYIYDSRRDREKFVSRVISPAISGKKCPICLEILSDRRAAVLAVCTHGYCLECIRKWSDLKRKCPLCNADFDSWFYKINLSSRNFLRQQLPALTKGKTVIYESHPSSRASRRIIRRSRDEFSGAERRTRPLPWRRSFGLGRSGSSVPPHIAAERKLQWRASVYTRHLQAVPLTPFLEQNVSRNNFQKERILQRIEPWIQRELQAILGDPDPSIILHVVSTLFIANLDARFVAPPRQLGMEDDFLAPLRPFLHNQTDMFWHELRCFAESSLTMETYDAVVEYRQLD</sequence>
<reference evidence="11 12" key="1">
    <citation type="submission" date="2021-02" db="EMBL/GenBank/DDBJ databases">
        <title>Plant Genome Project.</title>
        <authorList>
            <person name="Zhang R.-G."/>
        </authorList>
    </citation>
    <scope>NUCLEOTIDE SEQUENCE [LARGE SCALE GENOMIC DNA]</scope>
    <source>
        <tissue evidence="11">Leaves</tissue>
    </source>
</reference>
<organism evidence="11 12">
    <name type="scientific">Xanthoceras sorbifolium</name>
    <dbReference type="NCBI Taxonomy" id="99658"/>
    <lineage>
        <taxon>Eukaryota</taxon>
        <taxon>Viridiplantae</taxon>
        <taxon>Streptophyta</taxon>
        <taxon>Embryophyta</taxon>
        <taxon>Tracheophyta</taxon>
        <taxon>Spermatophyta</taxon>
        <taxon>Magnoliopsida</taxon>
        <taxon>eudicotyledons</taxon>
        <taxon>Gunneridae</taxon>
        <taxon>Pentapetalae</taxon>
        <taxon>rosids</taxon>
        <taxon>malvids</taxon>
        <taxon>Sapindales</taxon>
        <taxon>Sapindaceae</taxon>
        <taxon>Xanthoceroideae</taxon>
        <taxon>Xanthoceras</taxon>
    </lineage>
</organism>
<keyword evidence="4" id="KW-0479">Metal-binding</keyword>
<evidence type="ECO:0000256" key="6">
    <source>
        <dbReference type="ARBA" id="ARBA00022833"/>
    </source>
</evidence>
<evidence type="ECO:0000256" key="3">
    <source>
        <dbReference type="ARBA" id="ARBA00022679"/>
    </source>
</evidence>
<evidence type="ECO:0000256" key="1">
    <source>
        <dbReference type="ARBA" id="ARBA00000900"/>
    </source>
</evidence>
<gene>
    <name evidence="11" type="ORF">JRO89_XS03G0179800</name>
</gene>
<evidence type="ECO:0000256" key="2">
    <source>
        <dbReference type="ARBA" id="ARBA00012483"/>
    </source>
</evidence>
<keyword evidence="5 9" id="KW-0863">Zinc-finger</keyword>
<keyword evidence="6" id="KW-0862">Zinc</keyword>
<evidence type="ECO:0000256" key="5">
    <source>
        <dbReference type="ARBA" id="ARBA00022771"/>
    </source>
</evidence>
<evidence type="ECO:0000313" key="11">
    <source>
        <dbReference type="EMBL" id="KAH7573609.1"/>
    </source>
</evidence>
<evidence type="ECO:0000313" key="12">
    <source>
        <dbReference type="Proteomes" id="UP000827721"/>
    </source>
</evidence>
<dbReference type="EC" id="2.3.2.27" evidence="2"/>
<evidence type="ECO:0000256" key="9">
    <source>
        <dbReference type="PROSITE-ProRule" id="PRU00175"/>
    </source>
</evidence>
<dbReference type="SUPFAM" id="SSF57850">
    <property type="entry name" value="RING/U-box"/>
    <property type="match status" value="1"/>
</dbReference>
<keyword evidence="3" id="KW-0808">Transferase</keyword>
<evidence type="ECO:0000256" key="8">
    <source>
        <dbReference type="ARBA" id="ARBA00023163"/>
    </source>
</evidence>
<protein>
    <recommendedName>
        <fullName evidence="2">RING-type E3 ubiquitin transferase</fullName>
        <ecNumber evidence="2">2.3.2.27</ecNumber>
    </recommendedName>
</protein>
<keyword evidence="7" id="KW-0805">Transcription regulation</keyword>
<feature type="domain" description="RING-type" evidence="10">
    <location>
        <begin position="37"/>
        <end position="78"/>
    </location>
</feature>
<dbReference type="SMART" id="SM00184">
    <property type="entry name" value="RING"/>
    <property type="match status" value="1"/>
</dbReference>
<dbReference type="InterPro" id="IPR001841">
    <property type="entry name" value="Znf_RING"/>
</dbReference>
<dbReference type="PANTHER" id="PTHR46077">
    <property type="entry name" value="E3 UBIQUITIN-PROTEIN LIGASE TOPORS"/>
    <property type="match status" value="1"/>
</dbReference>
<dbReference type="Pfam" id="PF13639">
    <property type="entry name" value="zf-RING_2"/>
    <property type="match status" value="1"/>
</dbReference>
<dbReference type="Gene3D" id="3.30.40.10">
    <property type="entry name" value="Zinc/RING finger domain, C3HC4 (zinc finger)"/>
    <property type="match status" value="1"/>
</dbReference>